<name>M2N4N0_BAUPA</name>
<organism evidence="4 5">
    <name type="scientific">Baudoinia panamericana (strain UAMH 10762)</name>
    <name type="common">Angels' share fungus</name>
    <name type="synonym">Baudoinia compniacensis (strain UAMH 10762)</name>
    <dbReference type="NCBI Taxonomy" id="717646"/>
    <lineage>
        <taxon>Eukaryota</taxon>
        <taxon>Fungi</taxon>
        <taxon>Dikarya</taxon>
        <taxon>Ascomycota</taxon>
        <taxon>Pezizomycotina</taxon>
        <taxon>Dothideomycetes</taxon>
        <taxon>Dothideomycetidae</taxon>
        <taxon>Mycosphaerellales</taxon>
        <taxon>Teratosphaeriaceae</taxon>
        <taxon>Baudoinia</taxon>
    </lineage>
</organism>
<feature type="compositionally biased region" description="Basic residues" evidence="2">
    <location>
        <begin position="379"/>
        <end position="388"/>
    </location>
</feature>
<protein>
    <recommendedName>
        <fullName evidence="3">Zn(2)-C6 fungal-type domain-containing protein</fullName>
    </recommendedName>
</protein>
<dbReference type="Pfam" id="PF00172">
    <property type="entry name" value="Zn_clus"/>
    <property type="match status" value="1"/>
</dbReference>
<feature type="compositionally biased region" description="Low complexity" evidence="2">
    <location>
        <begin position="147"/>
        <end position="160"/>
    </location>
</feature>
<dbReference type="Proteomes" id="UP000011761">
    <property type="component" value="Unassembled WGS sequence"/>
</dbReference>
<gene>
    <name evidence="4" type="ORF">BAUCODRAFT_22250</name>
</gene>
<keyword evidence="1" id="KW-0539">Nucleus</keyword>
<dbReference type="HOGENOM" id="CLU_481437_0_0_1"/>
<feature type="domain" description="Zn(2)-C6 fungal-type" evidence="3">
    <location>
        <begin position="93"/>
        <end position="129"/>
    </location>
</feature>
<evidence type="ECO:0000256" key="2">
    <source>
        <dbReference type="SAM" id="MobiDB-lite"/>
    </source>
</evidence>
<dbReference type="KEGG" id="bcom:BAUCODRAFT_22250"/>
<evidence type="ECO:0000259" key="3">
    <source>
        <dbReference type="PROSITE" id="PS50048"/>
    </source>
</evidence>
<sequence length="566" mass="61425">MTRNTMMATPSYYGGNAEQTSFQYSYHRPAPYRPMSTAAYYDRQTPYAYHEPMRQELRMEHVGRPVTRAMISAPETEFVPGANGNSRRRIAVACSRCRRRKIKCSGDPGDGSGCQACRTATSDTSTCTFIRVGAYELSRAGNAGIEPYPQASSAPQSASYGPDPPNNTGWNHSLHARPSLPTLHTRSSWMDNYDQYDSSHVDAYTYASSAVPRQDSYASSYGSLESYRSWSTTGSISAPVPASCFEQPQSYSFGSLHAPAHPTSTSGRLPSVSGEIVSPLNMGSLHSSLPLQTVQERRLPAPYTVQYPPQNQYPSVPVPEVRPLGSFTESRMPMNEVYHGRQAMPWPADSAAAVTRTAASTSSHGVPTYNVMPQLQQQHNHHHHHQHQPHPGNSTPAFDSTVLGYQFSFRTNHTAPSGSPEVSPSSGPTLSDTNPSTASTTSSTASMPPPSHFGYTGPQSQQAPSVTAAERPMTADAPGPSLYSFGLESSETAAIADSEQASGCTAIHIPFPRQSNLHHVASEEAMVRQPSFEQQSASTHTHPRSVLCKCMTPTAAVEPQHLRFVL</sequence>
<dbReference type="OMA" id="MSWANEM"/>
<accession>M2N4N0</accession>
<dbReference type="InterPro" id="IPR001138">
    <property type="entry name" value="Zn2Cys6_DnaBD"/>
</dbReference>
<feature type="compositionally biased region" description="Low complexity" evidence="2">
    <location>
        <begin position="416"/>
        <end position="428"/>
    </location>
</feature>
<evidence type="ECO:0000256" key="1">
    <source>
        <dbReference type="ARBA" id="ARBA00023242"/>
    </source>
</evidence>
<dbReference type="GeneID" id="19109873"/>
<dbReference type="OrthoDB" id="5394557at2759"/>
<keyword evidence="5" id="KW-1185">Reference proteome</keyword>
<dbReference type="eggNOG" id="ENOG502S7RA">
    <property type="taxonomic scope" value="Eukaryota"/>
</dbReference>
<dbReference type="GO" id="GO:0008270">
    <property type="term" value="F:zinc ion binding"/>
    <property type="evidence" value="ECO:0007669"/>
    <property type="project" value="InterPro"/>
</dbReference>
<dbReference type="SUPFAM" id="SSF57701">
    <property type="entry name" value="Zn2/Cys6 DNA-binding domain"/>
    <property type="match status" value="1"/>
</dbReference>
<dbReference type="EMBL" id="KB445552">
    <property type="protein sequence ID" value="EMC98938.1"/>
    <property type="molecule type" value="Genomic_DNA"/>
</dbReference>
<proteinExistence type="predicted"/>
<dbReference type="GO" id="GO:0000981">
    <property type="term" value="F:DNA-binding transcription factor activity, RNA polymerase II-specific"/>
    <property type="evidence" value="ECO:0007669"/>
    <property type="project" value="InterPro"/>
</dbReference>
<dbReference type="AlphaFoldDB" id="M2N4N0"/>
<dbReference type="RefSeq" id="XP_007673443.1">
    <property type="nucleotide sequence ID" value="XM_007675253.1"/>
</dbReference>
<feature type="compositionally biased region" description="Low complexity" evidence="2">
    <location>
        <begin position="435"/>
        <end position="446"/>
    </location>
</feature>
<evidence type="ECO:0000313" key="5">
    <source>
        <dbReference type="Proteomes" id="UP000011761"/>
    </source>
</evidence>
<evidence type="ECO:0000313" key="4">
    <source>
        <dbReference type="EMBL" id="EMC98938.1"/>
    </source>
</evidence>
<dbReference type="CDD" id="cd00067">
    <property type="entry name" value="GAL4"/>
    <property type="match status" value="1"/>
</dbReference>
<dbReference type="PROSITE" id="PS50048">
    <property type="entry name" value="ZN2_CY6_FUNGAL_2"/>
    <property type="match status" value="1"/>
</dbReference>
<feature type="region of interest" description="Disordered" evidence="2">
    <location>
        <begin position="146"/>
        <end position="175"/>
    </location>
</feature>
<reference evidence="4 5" key="1">
    <citation type="journal article" date="2012" name="PLoS Pathog.">
        <title>Diverse lifestyles and strategies of plant pathogenesis encoded in the genomes of eighteen Dothideomycetes fungi.</title>
        <authorList>
            <person name="Ohm R.A."/>
            <person name="Feau N."/>
            <person name="Henrissat B."/>
            <person name="Schoch C.L."/>
            <person name="Horwitz B.A."/>
            <person name="Barry K.W."/>
            <person name="Condon B.J."/>
            <person name="Copeland A.C."/>
            <person name="Dhillon B."/>
            <person name="Glaser F."/>
            <person name="Hesse C.N."/>
            <person name="Kosti I."/>
            <person name="LaButti K."/>
            <person name="Lindquist E.A."/>
            <person name="Lucas S."/>
            <person name="Salamov A.A."/>
            <person name="Bradshaw R.E."/>
            <person name="Ciuffetti L."/>
            <person name="Hamelin R.C."/>
            <person name="Kema G.H.J."/>
            <person name="Lawrence C."/>
            <person name="Scott J.A."/>
            <person name="Spatafora J.W."/>
            <person name="Turgeon B.G."/>
            <person name="de Wit P.J.G.M."/>
            <person name="Zhong S."/>
            <person name="Goodwin S.B."/>
            <person name="Grigoriev I.V."/>
        </authorList>
    </citation>
    <scope>NUCLEOTIDE SEQUENCE [LARGE SCALE GENOMIC DNA]</scope>
    <source>
        <strain evidence="4 5">UAMH 10762</strain>
    </source>
</reference>
<feature type="region of interest" description="Disordered" evidence="2">
    <location>
        <begin position="376"/>
        <end position="481"/>
    </location>
</feature>
<dbReference type="InterPro" id="IPR036864">
    <property type="entry name" value="Zn2-C6_fun-type_DNA-bd_sf"/>
</dbReference>
<dbReference type="Gene3D" id="4.10.240.10">
    <property type="entry name" value="Zn(2)-C6 fungal-type DNA-binding domain"/>
    <property type="match status" value="1"/>
</dbReference>